<gene>
    <name evidence="5" type="ORF">IPO85_02590</name>
</gene>
<dbReference type="InterPro" id="IPR020841">
    <property type="entry name" value="PKS_Beta-ketoAc_synthase_dom"/>
</dbReference>
<dbReference type="EMBL" id="JADKFW010000004">
    <property type="protein sequence ID" value="MBK9716409.1"/>
    <property type="molecule type" value="Genomic_DNA"/>
</dbReference>
<protein>
    <submittedName>
        <fullName evidence="5">Beta-ketoacyl synthase</fullName>
    </submittedName>
</protein>
<reference evidence="5 6" key="1">
    <citation type="submission" date="2020-10" db="EMBL/GenBank/DDBJ databases">
        <title>Connecting structure to function with the recovery of over 1000 high-quality activated sludge metagenome-assembled genomes encoding full-length rRNA genes using long-read sequencing.</title>
        <authorList>
            <person name="Singleton C.M."/>
            <person name="Petriglieri F."/>
            <person name="Kristensen J.M."/>
            <person name="Kirkegaard R.H."/>
            <person name="Michaelsen T.Y."/>
            <person name="Andersen M.H."/>
            <person name="Karst S.M."/>
            <person name="Dueholm M.S."/>
            <person name="Nielsen P.H."/>
            <person name="Albertsen M."/>
        </authorList>
    </citation>
    <scope>NUCLEOTIDE SEQUENCE [LARGE SCALE GENOMIC DNA]</scope>
    <source>
        <strain evidence="5">Ribe_18-Q3-R11-54_BAT3C.373</strain>
    </source>
</reference>
<sequence>MKCKVYVEAHNIISPLGQTSEVNFTNLENGKSSINEHNNILYDDEKFWASIFKETTQFKIEEKDQQIGHFSKFEQLLICSIQTALKSSNINPTDQDVIIIISTTKGNIELLELRKDPTFDVNLLRLSYSANKIAQYFKNPNKPILVSNACISGVNAIILGKRLIEQGKYNHAIVVGGDTFSKFVYSGFKSFQALSKRKCAPFSKDRDGINLGEAFGTICLTNQISEKTKVMVMGGATGNDANHISGPSRTGFELSQVINKTLLESKLKPQQIDFISAHGTATIYNDEMEAKAIKLSNLQHSKVNSLKGYFGHTLGAAGIIESIICVQSLLNKIILSTNGYEDQICSFEINISNNNVKQPIHHCLKIASGFGGCNSALIYSGFN</sequence>
<feature type="domain" description="Ketosynthase family 3 (KS3)" evidence="4">
    <location>
        <begin position="2"/>
        <end position="381"/>
    </location>
</feature>
<dbReference type="Pfam" id="PF02801">
    <property type="entry name" value="Ketoacyl-synt_C"/>
    <property type="match status" value="1"/>
</dbReference>
<evidence type="ECO:0000256" key="2">
    <source>
        <dbReference type="ARBA" id="ARBA00022679"/>
    </source>
</evidence>
<dbReference type="InterPro" id="IPR014031">
    <property type="entry name" value="Ketoacyl_synth_C"/>
</dbReference>
<dbReference type="PROSITE" id="PS52004">
    <property type="entry name" value="KS3_2"/>
    <property type="match status" value="1"/>
</dbReference>
<dbReference type="AlphaFoldDB" id="A0A9D7XC64"/>
<dbReference type="PANTHER" id="PTHR11712:SF336">
    <property type="entry name" value="3-OXOACYL-[ACYL-CARRIER-PROTEIN] SYNTHASE, MITOCHONDRIAL"/>
    <property type="match status" value="1"/>
</dbReference>
<proteinExistence type="inferred from homology"/>
<dbReference type="InterPro" id="IPR000794">
    <property type="entry name" value="Beta-ketoacyl_synthase"/>
</dbReference>
<name>A0A9D7XC64_9BACT</name>
<evidence type="ECO:0000313" key="6">
    <source>
        <dbReference type="Proteomes" id="UP000808349"/>
    </source>
</evidence>
<dbReference type="Gene3D" id="3.40.47.10">
    <property type="match status" value="1"/>
</dbReference>
<dbReference type="PANTHER" id="PTHR11712">
    <property type="entry name" value="POLYKETIDE SYNTHASE-RELATED"/>
    <property type="match status" value="1"/>
</dbReference>
<dbReference type="GO" id="GO:0005829">
    <property type="term" value="C:cytosol"/>
    <property type="evidence" value="ECO:0007669"/>
    <property type="project" value="TreeGrafter"/>
</dbReference>
<comment type="similarity">
    <text evidence="1 3">Belongs to the thiolase-like superfamily. Beta-ketoacyl-ACP synthases family.</text>
</comment>
<evidence type="ECO:0000256" key="1">
    <source>
        <dbReference type="ARBA" id="ARBA00008467"/>
    </source>
</evidence>
<dbReference type="GO" id="GO:0004315">
    <property type="term" value="F:3-oxoacyl-[acyl-carrier-protein] synthase activity"/>
    <property type="evidence" value="ECO:0007669"/>
    <property type="project" value="TreeGrafter"/>
</dbReference>
<comment type="caution">
    <text evidence="5">The sequence shown here is derived from an EMBL/GenBank/DDBJ whole genome shotgun (WGS) entry which is preliminary data.</text>
</comment>
<dbReference type="Proteomes" id="UP000808349">
    <property type="component" value="Unassembled WGS sequence"/>
</dbReference>
<dbReference type="GO" id="GO:0006633">
    <property type="term" value="P:fatty acid biosynthetic process"/>
    <property type="evidence" value="ECO:0007669"/>
    <property type="project" value="TreeGrafter"/>
</dbReference>
<dbReference type="InterPro" id="IPR016039">
    <property type="entry name" value="Thiolase-like"/>
</dbReference>
<keyword evidence="2 3" id="KW-0808">Transferase</keyword>
<evidence type="ECO:0000259" key="4">
    <source>
        <dbReference type="PROSITE" id="PS52004"/>
    </source>
</evidence>
<accession>A0A9D7XC64</accession>
<evidence type="ECO:0000313" key="5">
    <source>
        <dbReference type="EMBL" id="MBK9716409.1"/>
    </source>
</evidence>
<dbReference type="InterPro" id="IPR014030">
    <property type="entry name" value="Ketoacyl_synth_N"/>
</dbReference>
<dbReference type="SUPFAM" id="SSF53901">
    <property type="entry name" value="Thiolase-like"/>
    <property type="match status" value="1"/>
</dbReference>
<evidence type="ECO:0000256" key="3">
    <source>
        <dbReference type="RuleBase" id="RU003694"/>
    </source>
</evidence>
<dbReference type="Pfam" id="PF00109">
    <property type="entry name" value="ketoacyl-synt"/>
    <property type="match status" value="1"/>
</dbReference>
<organism evidence="5 6">
    <name type="scientific">Candidatus Defluviibacterium haderslevense</name>
    <dbReference type="NCBI Taxonomy" id="2981993"/>
    <lineage>
        <taxon>Bacteria</taxon>
        <taxon>Pseudomonadati</taxon>
        <taxon>Bacteroidota</taxon>
        <taxon>Saprospiria</taxon>
        <taxon>Saprospirales</taxon>
        <taxon>Saprospiraceae</taxon>
        <taxon>Candidatus Defluviibacterium</taxon>
    </lineage>
</organism>